<evidence type="ECO:0000313" key="6">
    <source>
        <dbReference type="EMBL" id="SLN72001.1"/>
    </source>
</evidence>
<evidence type="ECO:0000256" key="2">
    <source>
        <dbReference type="ARBA" id="ARBA00022989"/>
    </source>
</evidence>
<dbReference type="InterPro" id="IPR007667">
    <property type="entry name" value="Hypoxia_induced_domain"/>
</dbReference>
<dbReference type="EMBL" id="FWFN01000009">
    <property type="protein sequence ID" value="SLN72001.1"/>
    <property type="molecule type" value="Genomic_DNA"/>
</dbReference>
<feature type="transmembrane region" description="Helical" evidence="4">
    <location>
        <begin position="41"/>
        <end position="61"/>
    </location>
</feature>
<keyword evidence="2 4" id="KW-1133">Transmembrane helix</keyword>
<feature type="domain" description="HIG1" evidence="5">
    <location>
        <begin position="1"/>
        <end position="65"/>
    </location>
</feature>
<accession>A0A1X7A949</accession>
<evidence type="ECO:0000256" key="3">
    <source>
        <dbReference type="ARBA" id="ARBA00023136"/>
    </source>
</evidence>
<evidence type="ECO:0000259" key="5">
    <source>
        <dbReference type="PROSITE" id="PS51503"/>
    </source>
</evidence>
<evidence type="ECO:0000256" key="4">
    <source>
        <dbReference type="SAM" id="Phobius"/>
    </source>
</evidence>
<dbReference type="NCBIfam" id="NF033233">
    <property type="entry name" value="twin_helix"/>
    <property type="match status" value="1"/>
</dbReference>
<dbReference type="Proteomes" id="UP000193963">
    <property type="component" value="Unassembled WGS sequence"/>
</dbReference>
<name>A0A1X7A949_9RHOB</name>
<dbReference type="PROSITE" id="PS51503">
    <property type="entry name" value="HIG1"/>
    <property type="match status" value="1"/>
</dbReference>
<keyword evidence="1 4" id="KW-0812">Transmembrane</keyword>
<dbReference type="Pfam" id="PF04588">
    <property type="entry name" value="HIG_1_N"/>
    <property type="match status" value="1"/>
</dbReference>
<dbReference type="RefSeq" id="WP_085889909.1">
    <property type="nucleotide sequence ID" value="NZ_FWFN01000009.1"/>
</dbReference>
<evidence type="ECO:0000256" key="1">
    <source>
        <dbReference type="ARBA" id="ARBA00022692"/>
    </source>
</evidence>
<keyword evidence="3 4" id="KW-0472">Membrane</keyword>
<feature type="transmembrane region" description="Helical" evidence="4">
    <location>
        <begin position="6"/>
        <end position="29"/>
    </location>
</feature>
<dbReference type="Gene3D" id="6.10.140.1320">
    <property type="match status" value="1"/>
</dbReference>
<evidence type="ECO:0000313" key="7">
    <source>
        <dbReference type="Proteomes" id="UP000193963"/>
    </source>
</evidence>
<organism evidence="6 7">
    <name type="scientific">Pseudooceanicola marinus</name>
    <dbReference type="NCBI Taxonomy" id="396013"/>
    <lineage>
        <taxon>Bacteria</taxon>
        <taxon>Pseudomonadati</taxon>
        <taxon>Pseudomonadota</taxon>
        <taxon>Alphaproteobacteria</taxon>
        <taxon>Rhodobacterales</taxon>
        <taxon>Paracoccaceae</taxon>
        <taxon>Pseudooceanicola</taxon>
    </lineage>
</organism>
<keyword evidence="7" id="KW-1185">Reference proteome</keyword>
<gene>
    <name evidence="6" type="ORF">PSM7751_03901</name>
</gene>
<protein>
    <recommendedName>
        <fullName evidence="5">HIG1 domain-containing protein</fullName>
    </recommendedName>
</protein>
<sequence>MAQDPLFLVAAGAVLIVAIILMLGIGNFARSGSPKTSNKLMQWRIAAQFIAVLLILAFVLIRGKG</sequence>
<reference evidence="6 7" key="1">
    <citation type="submission" date="2017-03" db="EMBL/GenBank/DDBJ databases">
        <authorList>
            <person name="Afonso C.L."/>
            <person name="Miller P.J."/>
            <person name="Scott M.A."/>
            <person name="Spackman E."/>
            <person name="Goraichik I."/>
            <person name="Dimitrov K.M."/>
            <person name="Suarez D.L."/>
            <person name="Swayne D.E."/>
        </authorList>
    </citation>
    <scope>NUCLEOTIDE SEQUENCE [LARGE SCALE GENOMIC DNA]</scope>
    <source>
        <strain evidence="6 7">CECT 7751</strain>
    </source>
</reference>
<dbReference type="AlphaFoldDB" id="A0A1X7A949"/>
<proteinExistence type="predicted"/>